<evidence type="ECO:0000313" key="2">
    <source>
        <dbReference type="EMBL" id="QDU27681.1"/>
    </source>
</evidence>
<accession>A0A517YBU1</accession>
<dbReference type="InterPro" id="IPR006311">
    <property type="entry name" value="TAT_signal"/>
</dbReference>
<protein>
    <recommendedName>
        <fullName evidence="4">DUF3500 domain-containing protein</fullName>
    </recommendedName>
</protein>
<reference evidence="2 3" key="1">
    <citation type="submission" date="2019-02" db="EMBL/GenBank/DDBJ databases">
        <title>Deep-cultivation of Planctomycetes and their phenomic and genomic characterization uncovers novel biology.</title>
        <authorList>
            <person name="Wiegand S."/>
            <person name="Jogler M."/>
            <person name="Boedeker C."/>
            <person name="Pinto D."/>
            <person name="Vollmers J."/>
            <person name="Rivas-Marin E."/>
            <person name="Kohn T."/>
            <person name="Peeters S.H."/>
            <person name="Heuer A."/>
            <person name="Rast P."/>
            <person name="Oberbeckmann S."/>
            <person name="Bunk B."/>
            <person name="Jeske O."/>
            <person name="Meyerdierks A."/>
            <person name="Storesund J.E."/>
            <person name="Kallscheuer N."/>
            <person name="Luecker S."/>
            <person name="Lage O.M."/>
            <person name="Pohl T."/>
            <person name="Merkel B.J."/>
            <person name="Hornburger P."/>
            <person name="Mueller R.-W."/>
            <person name="Bruemmer F."/>
            <person name="Labrenz M."/>
            <person name="Spormann A.M."/>
            <person name="Op den Camp H."/>
            <person name="Overmann J."/>
            <person name="Amann R."/>
            <person name="Jetten M.S.M."/>
            <person name="Mascher T."/>
            <person name="Medema M.H."/>
            <person name="Devos D.P."/>
            <person name="Kaster A.-K."/>
            <person name="Ovreas L."/>
            <person name="Rohde M."/>
            <person name="Galperin M.Y."/>
            <person name="Jogler C."/>
        </authorList>
    </citation>
    <scope>NUCLEOTIDE SEQUENCE [LARGE SCALE GENOMIC DNA]</scope>
    <source>
        <strain evidence="2 3">ETA_A8</strain>
    </source>
</reference>
<dbReference type="RefSeq" id="WP_145088706.1">
    <property type="nucleotide sequence ID" value="NZ_CP036274.1"/>
</dbReference>
<dbReference type="PROSITE" id="PS51318">
    <property type="entry name" value="TAT"/>
    <property type="match status" value="1"/>
</dbReference>
<sequence>MSESHPVCPDCESPGSASPRSERGRTEVARREFLRTSAAGATLLAMGATTGNLFGADEKPADKKTPETLVKQLYDSMSKDQKKEVCFDWDYQDPKLGLLRTRISNNWHITSPTIIGSDYYTKEQAEIVRAIYEGIISPEWHAKVDKQLKDDNGGKGWGTSQNVAIFGKPGDGKFELVMTGRHMTLRCDGNSTEHMAFGGPIFYGHAASGFNEKPGHPGNVYWEQALEANKVYEMLDGKQRQKAEVSKTWPESQVQLQGDKGTFAGIPVADMSSDQKEQMQKVLQKLIEPYRQSDRDEVLACLKTNGGLDKCSLAFFTDADLGNDKIWDNWRLEGPAFVWNFRSVPHVHCWVNIADNANVKLNS</sequence>
<feature type="compositionally biased region" description="Basic and acidic residues" evidence="1">
    <location>
        <begin position="20"/>
        <end position="30"/>
    </location>
</feature>
<keyword evidence="3" id="KW-1185">Reference proteome</keyword>
<gene>
    <name evidence="2" type="ORF">ETAA8_27700</name>
</gene>
<dbReference type="InterPro" id="IPR021889">
    <property type="entry name" value="DUF3500"/>
</dbReference>
<dbReference type="KEGG" id="aagg:ETAA8_27700"/>
<evidence type="ECO:0008006" key="4">
    <source>
        <dbReference type="Google" id="ProtNLM"/>
    </source>
</evidence>
<dbReference type="AlphaFoldDB" id="A0A517YBU1"/>
<name>A0A517YBU1_9BACT</name>
<dbReference type="Pfam" id="PF12006">
    <property type="entry name" value="DUF3500"/>
    <property type="match status" value="1"/>
</dbReference>
<evidence type="ECO:0000313" key="3">
    <source>
        <dbReference type="Proteomes" id="UP000315017"/>
    </source>
</evidence>
<proteinExistence type="predicted"/>
<dbReference type="Proteomes" id="UP000315017">
    <property type="component" value="Chromosome"/>
</dbReference>
<evidence type="ECO:0000256" key="1">
    <source>
        <dbReference type="SAM" id="MobiDB-lite"/>
    </source>
</evidence>
<dbReference type="EMBL" id="CP036274">
    <property type="protein sequence ID" value="QDU27681.1"/>
    <property type="molecule type" value="Genomic_DNA"/>
</dbReference>
<organism evidence="2 3">
    <name type="scientific">Anatilimnocola aggregata</name>
    <dbReference type="NCBI Taxonomy" id="2528021"/>
    <lineage>
        <taxon>Bacteria</taxon>
        <taxon>Pseudomonadati</taxon>
        <taxon>Planctomycetota</taxon>
        <taxon>Planctomycetia</taxon>
        <taxon>Pirellulales</taxon>
        <taxon>Pirellulaceae</taxon>
        <taxon>Anatilimnocola</taxon>
    </lineage>
</organism>
<dbReference type="OrthoDB" id="240568at2"/>
<feature type="region of interest" description="Disordered" evidence="1">
    <location>
        <begin position="1"/>
        <end position="30"/>
    </location>
</feature>